<dbReference type="Pfam" id="PF02627">
    <property type="entry name" value="CMD"/>
    <property type="match status" value="1"/>
</dbReference>
<feature type="domain" description="Carboxymuconolactone decarboxylase-like" evidence="1">
    <location>
        <begin position="16"/>
        <end position="99"/>
    </location>
</feature>
<dbReference type="SUPFAM" id="SSF69118">
    <property type="entry name" value="AhpD-like"/>
    <property type="match status" value="1"/>
</dbReference>
<name>A0AB34VER2_9GAMM</name>
<dbReference type="EMBL" id="LDSI01000018">
    <property type="protein sequence ID" value="KTS96655.1"/>
    <property type="molecule type" value="Genomic_DNA"/>
</dbReference>
<dbReference type="Proteomes" id="UP000072520">
    <property type="component" value="Unassembled WGS sequence"/>
</dbReference>
<dbReference type="PANTHER" id="PTHR33570:SF9">
    <property type="entry name" value="BLL4600 PROTEIN"/>
    <property type="match status" value="1"/>
</dbReference>
<sequence>MNPIPLTRENLAEIAPRLAELSEDILFGDIWQRDGLSPRDRSLITVSALIALNRPEQLSWHLKLARKNGLSEAELTEMMTHLAFYCGWPAAVSALTVFKNTLSE</sequence>
<dbReference type="InterPro" id="IPR003779">
    <property type="entry name" value="CMD-like"/>
</dbReference>
<dbReference type="RefSeq" id="WP_058708851.1">
    <property type="nucleotide sequence ID" value="NZ_LDSI01000018.1"/>
</dbReference>
<dbReference type="GO" id="GO:0051920">
    <property type="term" value="F:peroxiredoxin activity"/>
    <property type="evidence" value="ECO:0007669"/>
    <property type="project" value="InterPro"/>
</dbReference>
<evidence type="ECO:0000313" key="3">
    <source>
        <dbReference type="Proteomes" id="UP000072520"/>
    </source>
</evidence>
<dbReference type="PANTHER" id="PTHR33570">
    <property type="entry name" value="4-CARBOXYMUCONOLACTONE DECARBOXYLASE FAMILY PROTEIN"/>
    <property type="match status" value="1"/>
</dbReference>
<comment type="caution">
    <text evidence="2">The sequence shown here is derived from an EMBL/GenBank/DDBJ whole genome shotgun (WGS) entry which is preliminary data.</text>
</comment>
<dbReference type="InterPro" id="IPR029032">
    <property type="entry name" value="AhpD-like"/>
</dbReference>
<accession>A0AB34VER2</accession>
<organism evidence="2 3">
    <name type="scientific">Pantoea stewartii</name>
    <dbReference type="NCBI Taxonomy" id="66269"/>
    <lineage>
        <taxon>Bacteria</taxon>
        <taxon>Pseudomonadati</taxon>
        <taxon>Pseudomonadota</taxon>
        <taxon>Gammaproteobacteria</taxon>
        <taxon>Enterobacterales</taxon>
        <taxon>Erwiniaceae</taxon>
        <taxon>Pantoea</taxon>
    </lineage>
</organism>
<dbReference type="InterPro" id="IPR052512">
    <property type="entry name" value="4CMD/NDH-1_regulator"/>
</dbReference>
<reference evidence="2 3" key="1">
    <citation type="journal article" date="2016" name="Front. Microbiol.">
        <title>Genomic Resource of Rice Seed Associated Bacteria.</title>
        <authorList>
            <person name="Midha S."/>
            <person name="Bansal K."/>
            <person name="Sharma S."/>
            <person name="Kumar N."/>
            <person name="Patil P.P."/>
            <person name="Chaudhry V."/>
            <person name="Patil P.B."/>
        </authorList>
    </citation>
    <scope>NUCLEOTIDE SEQUENCE [LARGE SCALE GENOMIC DNA]</scope>
    <source>
        <strain evidence="2 3">RSA13</strain>
    </source>
</reference>
<proteinExistence type="predicted"/>
<evidence type="ECO:0000313" key="2">
    <source>
        <dbReference type="EMBL" id="KTS96655.1"/>
    </source>
</evidence>
<protein>
    <submittedName>
        <fullName evidence="2">Carboxymuconolactone decarboxylase</fullName>
    </submittedName>
</protein>
<gene>
    <name evidence="2" type="ORF">RSA13_13590</name>
</gene>
<evidence type="ECO:0000259" key="1">
    <source>
        <dbReference type="Pfam" id="PF02627"/>
    </source>
</evidence>
<dbReference type="AlphaFoldDB" id="A0AB34VER2"/>
<dbReference type="Gene3D" id="1.20.1290.10">
    <property type="entry name" value="AhpD-like"/>
    <property type="match status" value="1"/>
</dbReference>